<protein>
    <submittedName>
        <fullName evidence="2">Thaumatin-like protein</fullName>
    </submittedName>
</protein>
<name>A0A392V9Z0_9FABA</name>
<organism evidence="2 3">
    <name type="scientific">Trifolium medium</name>
    <dbReference type="NCBI Taxonomy" id="97028"/>
    <lineage>
        <taxon>Eukaryota</taxon>
        <taxon>Viridiplantae</taxon>
        <taxon>Streptophyta</taxon>
        <taxon>Embryophyta</taxon>
        <taxon>Tracheophyta</taxon>
        <taxon>Spermatophyta</taxon>
        <taxon>Magnoliopsida</taxon>
        <taxon>eudicotyledons</taxon>
        <taxon>Gunneridae</taxon>
        <taxon>Pentapetalae</taxon>
        <taxon>rosids</taxon>
        <taxon>fabids</taxon>
        <taxon>Fabales</taxon>
        <taxon>Fabaceae</taxon>
        <taxon>Papilionoideae</taxon>
        <taxon>50 kb inversion clade</taxon>
        <taxon>NPAAA clade</taxon>
        <taxon>Hologalegina</taxon>
        <taxon>IRL clade</taxon>
        <taxon>Trifolieae</taxon>
        <taxon>Trifolium</taxon>
    </lineage>
</organism>
<comment type="similarity">
    <text evidence="1">Belongs to the thaumatin family.</text>
</comment>
<dbReference type="PRINTS" id="PR00347">
    <property type="entry name" value="THAUMATIN"/>
</dbReference>
<proteinExistence type="inferred from homology"/>
<dbReference type="AlphaFoldDB" id="A0A392V9Z0"/>
<dbReference type="Gene3D" id="2.60.110.10">
    <property type="entry name" value="Thaumatin"/>
    <property type="match status" value="1"/>
</dbReference>
<evidence type="ECO:0000313" key="2">
    <source>
        <dbReference type="EMBL" id="MCI83280.1"/>
    </source>
</evidence>
<dbReference type="Pfam" id="PF00314">
    <property type="entry name" value="Thaumatin"/>
    <property type="match status" value="1"/>
</dbReference>
<dbReference type="InterPro" id="IPR001938">
    <property type="entry name" value="Thaumatin"/>
</dbReference>
<dbReference type="EMBL" id="LXQA011063378">
    <property type="protein sequence ID" value="MCI83280.1"/>
    <property type="molecule type" value="Genomic_DNA"/>
</dbReference>
<dbReference type="SUPFAM" id="SSF49870">
    <property type="entry name" value="Osmotin, thaumatin-like protein"/>
    <property type="match status" value="1"/>
</dbReference>
<dbReference type="PANTHER" id="PTHR31048">
    <property type="entry name" value="OS03G0233200 PROTEIN"/>
    <property type="match status" value="1"/>
</dbReference>
<dbReference type="InterPro" id="IPR037176">
    <property type="entry name" value="Osmotin/thaumatin-like_sf"/>
</dbReference>
<dbReference type="PROSITE" id="PS51367">
    <property type="entry name" value="THAUMATIN_2"/>
    <property type="match status" value="1"/>
</dbReference>
<comment type="caution">
    <text evidence="2">The sequence shown here is derived from an EMBL/GenBank/DDBJ whole genome shotgun (WGS) entry which is preliminary data.</text>
</comment>
<feature type="non-terminal residue" evidence="2">
    <location>
        <position position="58"/>
    </location>
</feature>
<evidence type="ECO:0000313" key="3">
    <source>
        <dbReference type="Proteomes" id="UP000265520"/>
    </source>
</evidence>
<evidence type="ECO:0000256" key="1">
    <source>
        <dbReference type="ARBA" id="ARBA00010607"/>
    </source>
</evidence>
<dbReference type="Proteomes" id="UP000265520">
    <property type="component" value="Unassembled WGS sequence"/>
</dbReference>
<keyword evidence="3" id="KW-1185">Reference proteome</keyword>
<reference evidence="2 3" key="1">
    <citation type="journal article" date="2018" name="Front. Plant Sci.">
        <title>Red Clover (Trifolium pratense) and Zigzag Clover (T. medium) - A Picture of Genomic Similarities and Differences.</title>
        <authorList>
            <person name="Dluhosova J."/>
            <person name="Istvanek J."/>
            <person name="Nedelnik J."/>
            <person name="Repkova J."/>
        </authorList>
    </citation>
    <scope>NUCLEOTIDE SEQUENCE [LARGE SCALE GENOMIC DNA]</scope>
    <source>
        <strain evidence="3">cv. 10/8</strain>
        <tissue evidence="2">Leaf</tissue>
    </source>
</reference>
<sequence>MVSGTKFLNCSTGDCGSALTCAVNGDPPLTLAEFTLNGSNNLDYYDISIIDGFNIPMG</sequence>
<accession>A0A392V9Z0</accession>